<comment type="catalytic activity">
    <reaction evidence="8 9">
        <text>(2S,6S)-2,6-diaminopimelate = meso-2,6-diaminopimelate</text>
        <dbReference type="Rhea" id="RHEA:15393"/>
        <dbReference type="ChEBI" id="CHEBI:57609"/>
        <dbReference type="ChEBI" id="CHEBI:57791"/>
        <dbReference type="EC" id="5.1.1.7"/>
    </reaction>
</comment>
<feature type="binding site" evidence="9">
    <location>
        <position position="11"/>
    </location>
    <ligand>
        <name>substrate</name>
    </ligand>
</feature>
<sequence length="285" mass="31048">MDFIKMHGLGNDFIMVNDMDENIAEGRLPELATKLCDRKFGIGADGLVLMLPSTQADVRMRIFNPDGSEPEMCGNAIRCFAKLAWEEGTVKKEALTVETLAGIIKPRLLLKGSDIEAVRVDMGEPRLERGEIPMSGTGTSPVAGETINLADGKNFQFTAVSMGNPHCIIFVDDMNTVQLKNWGAELEKHPLFPKKTNVEFVEVVNDSHVKMRVWERGAGETLACGTGACATGVAAALNKHTGRKVTVSLTGGDLVIEWDDKTNHVYMTGPAAKVFTGRVEIKEEI</sequence>
<evidence type="ECO:0000256" key="3">
    <source>
        <dbReference type="ARBA" id="ARBA00013080"/>
    </source>
</evidence>
<comment type="subcellular location">
    <subcellularLocation>
        <location evidence="9">Cytoplasm</location>
    </subcellularLocation>
</comment>
<feature type="site" description="Could be important to modulate the pK values of the two catalytic cysteine residues" evidence="9">
    <location>
        <position position="215"/>
    </location>
</feature>
<evidence type="ECO:0000256" key="4">
    <source>
        <dbReference type="ARBA" id="ARBA00022490"/>
    </source>
</evidence>
<evidence type="ECO:0000256" key="7">
    <source>
        <dbReference type="ARBA" id="ARBA00023235"/>
    </source>
</evidence>
<dbReference type="NCBIfam" id="TIGR00652">
    <property type="entry name" value="DapF"/>
    <property type="match status" value="1"/>
</dbReference>
<keyword evidence="7 9" id="KW-0413">Isomerase</keyword>
<comment type="similarity">
    <text evidence="2 9">Belongs to the diaminopimelate epimerase family.</text>
</comment>
<feature type="binding site" evidence="9">
    <location>
        <position position="164"/>
    </location>
    <ligand>
        <name>substrate</name>
    </ligand>
</feature>
<evidence type="ECO:0000256" key="5">
    <source>
        <dbReference type="ARBA" id="ARBA00022605"/>
    </source>
</evidence>
<dbReference type="InterPro" id="IPR018510">
    <property type="entry name" value="DAP_epimerase_AS"/>
</dbReference>
<dbReference type="Proteomes" id="UP001329915">
    <property type="component" value="Chromosome"/>
</dbReference>
<feature type="active site" evidence="10">
    <location>
        <position position="73"/>
    </location>
</feature>
<dbReference type="FunFam" id="3.10.310.10:FF:000004">
    <property type="entry name" value="Diaminopimelate epimerase"/>
    <property type="match status" value="1"/>
</dbReference>
<dbReference type="PROSITE" id="PS01326">
    <property type="entry name" value="DAP_EPIMERASE"/>
    <property type="match status" value="1"/>
</dbReference>
<dbReference type="EC" id="5.1.1.7" evidence="3 9"/>
<dbReference type="KEGG" id="dbc:MFMK1_001896"/>
<evidence type="ECO:0000313" key="12">
    <source>
        <dbReference type="Proteomes" id="UP001329915"/>
    </source>
</evidence>
<dbReference type="HAMAP" id="MF_00197">
    <property type="entry name" value="DAP_epimerase"/>
    <property type="match status" value="1"/>
</dbReference>
<dbReference type="GO" id="GO:0005829">
    <property type="term" value="C:cytosol"/>
    <property type="evidence" value="ECO:0007669"/>
    <property type="project" value="TreeGrafter"/>
</dbReference>
<dbReference type="PANTHER" id="PTHR31689">
    <property type="entry name" value="DIAMINOPIMELATE EPIMERASE, CHLOROPLASTIC"/>
    <property type="match status" value="1"/>
</dbReference>
<dbReference type="RefSeq" id="WP_366924914.1">
    <property type="nucleotide sequence ID" value="NZ_CP121694.1"/>
</dbReference>
<organism evidence="11 12">
    <name type="scientific">Metallumcola ferriviriculae</name>
    <dbReference type="NCBI Taxonomy" id="3039180"/>
    <lineage>
        <taxon>Bacteria</taxon>
        <taxon>Bacillati</taxon>
        <taxon>Bacillota</taxon>
        <taxon>Clostridia</taxon>
        <taxon>Neomoorellales</taxon>
        <taxon>Desulfitibacteraceae</taxon>
        <taxon>Metallumcola</taxon>
    </lineage>
</organism>
<proteinExistence type="inferred from homology"/>
<name>A0AAU0UMC5_9FIRM</name>
<protein>
    <recommendedName>
        <fullName evidence="3 9">Diaminopimelate epimerase</fullName>
        <shortName evidence="9">DAP epimerase</shortName>
        <ecNumber evidence="3 9">5.1.1.7</ecNumber>
    </recommendedName>
    <alternativeName>
        <fullName evidence="9">PLP-independent amino acid racemase</fullName>
    </alternativeName>
</protein>
<keyword evidence="12" id="KW-1185">Reference proteome</keyword>
<evidence type="ECO:0000256" key="8">
    <source>
        <dbReference type="ARBA" id="ARBA00051712"/>
    </source>
</evidence>
<dbReference type="Gene3D" id="3.10.310.10">
    <property type="entry name" value="Diaminopimelate Epimerase, Chain A, domain 1"/>
    <property type="match status" value="2"/>
</dbReference>
<dbReference type="GO" id="GO:0008837">
    <property type="term" value="F:diaminopimelate epimerase activity"/>
    <property type="evidence" value="ECO:0007669"/>
    <property type="project" value="UniProtKB-UniRule"/>
</dbReference>
<feature type="binding site" evidence="9">
    <location>
        <begin position="74"/>
        <end position="75"/>
    </location>
    <ligand>
        <name>substrate</name>
    </ligand>
</feature>
<dbReference type="GO" id="GO:0009089">
    <property type="term" value="P:lysine biosynthetic process via diaminopimelate"/>
    <property type="evidence" value="ECO:0007669"/>
    <property type="project" value="UniProtKB-UniRule"/>
</dbReference>
<accession>A0AAU0UMC5</accession>
<keyword evidence="5 9" id="KW-0028">Amino-acid biosynthesis</keyword>
<evidence type="ECO:0000256" key="10">
    <source>
        <dbReference type="PROSITE-ProRule" id="PRU10125"/>
    </source>
</evidence>
<evidence type="ECO:0000256" key="9">
    <source>
        <dbReference type="HAMAP-Rule" id="MF_00197"/>
    </source>
</evidence>
<comment type="caution">
    <text evidence="9">Lacks conserved residue(s) required for the propagation of feature annotation.</text>
</comment>
<dbReference type="InterPro" id="IPR001653">
    <property type="entry name" value="DAP_epimerase_DapF"/>
</dbReference>
<feature type="binding site" evidence="9">
    <location>
        <position position="64"/>
    </location>
    <ligand>
        <name>substrate</name>
    </ligand>
</feature>
<keyword evidence="4 9" id="KW-0963">Cytoplasm</keyword>
<comment type="pathway">
    <text evidence="1 9">Amino-acid biosynthesis; L-lysine biosynthesis via DAP pathway; DL-2,6-diaminopimelate from LL-2,6-diaminopimelate: step 1/1.</text>
</comment>
<dbReference type="AlphaFoldDB" id="A0AAU0UMC5"/>
<feature type="binding site" evidence="9">
    <location>
        <position position="197"/>
    </location>
    <ligand>
        <name>substrate</name>
    </ligand>
</feature>
<evidence type="ECO:0000256" key="6">
    <source>
        <dbReference type="ARBA" id="ARBA00023154"/>
    </source>
</evidence>
<evidence type="ECO:0000313" key="11">
    <source>
        <dbReference type="EMBL" id="WRO22075.1"/>
    </source>
</evidence>
<evidence type="ECO:0000256" key="2">
    <source>
        <dbReference type="ARBA" id="ARBA00010219"/>
    </source>
</evidence>
<dbReference type="Pfam" id="PF01678">
    <property type="entry name" value="DAP_epimerase"/>
    <property type="match status" value="2"/>
</dbReference>
<feature type="binding site" evidence="9">
    <location>
        <begin position="215"/>
        <end position="216"/>
    </location>
    <ligand>
        <name>substrate</name>
    </ligand>
</feature>
<feature type="active site" description="Proton donor" evidence="9">
    <location>
        <position position="73"/>
    </location>
</feature>
<feature type="binding site" evidence="9">
    <location>
        <begin position="225"/>
        <end position="226"/>
    </location>
    <ligand>
        <name>substrate</name>
    </ligand>
</feature>
<dbReference type="PANTHER" id="PTHR31689:SF0">
    <property type="entry name" value="DIAMINOPIMELATE EPIMERASE"/>
    <property type="match status" value="1"/>
</dbReference>
<evidence type="ECO:0000256" key="1">
    <source>
        <dbReference type="ARBA" id="ARBA00005196"/>
    </source>
</evidence>
<feature type="active site" description="Proton acceptor" evidence="9">
    <location>
        <position position="224"/>
    </location>
</feature>
<comment type="subunit">
    <text evidence="9">Homodimer.</text>
</comment>
<gene>
    <name evidence="9 11" type="primary">dapF</name>
    <name evidence="11" type="ORF">MFMK1_001896</name>
</gene>
<reference evidence="11 12" key="1">
    <citation type="submission" date="2023-04" db="EMBL/GenBank/DDBJ databases">
        <authorList>
            <person name="Hsu D."/>
        </authorList>
    </citation>
    <scope>NUCLEOTIDE SEQUENCE [LARGE SCALE GENOMIC DNA]</scope>
    <source>
        <strain evidence="11 12">MK1</strain>
    </source>
</reference>
<dbReference type="SUPFAM" id="SSF54506">
    <property type="entry name" value="Diaminopimelate epimerase-like"/>
    <property type="match status" value="1"/>
</dbReference>
<keyword evidence="6 9" id="KW-0457">Lysine biosynthesis</keyword>
<dbReference type="EMBL" id="CP121694">
    <property type="protein sequence ID" value="WRO22075.1"/>
    <property type="molecule type" value="Genomic_DNA"/>
</dbReference>
<comment type="function">
    <text evidence="9">Catalyzes the stereoinversion of LL-2,6-diaminopimelate (L,L-DAP) to meso-diaminopimelate (meso-DAP), a precursor of L-lysine and an essential component of the bacterial peptidoglycan.</text>
</comment>
<dbReference type="FunFam" id="3.10.310.10:FF:000001">
    <property type="entry name" value="Diaminopimelate epimerase"/>
    <property type="match status" value="1"/>
</dbReference>
<feature type="site" description="Could be important to modulate the pK values of the two catalytic cysteine residues" evidence="9">
    <location>
        <position position="166"/>
    </location>
</feature>